<dbReference type="EMBL" id="JAUSUZ010000001">
    <property type="protein sequence ID" value="MDQ0364086.1"/>
    <property type="molecule type" value="Genomic_DNA"/>
</dbReference>
<dbReference type="PANTHER" id="PTHR43615">
    <property type="entry name" value="PHOSPHOENOLPYRUVATE SYNTHASE-RELATED"/>
    <property type="match status" value="1"/>
</dbReference>
<keyword evidence="6" id="KW-0670">Pyruvate</keyword>
<dbReference type="Gene3D" id="3.50.30.10">
    <property type="entry name" value="Phosphohistidine domain"/>
    <property type="match status" value="1"/>
</dbReference>
<evidence type="ECO:0000313" key="6">
    <source>
        <dbReference type="EMBL" id="MDQ0364086.1"/>
    </source>
</evidence>
<dbReference type="NCBIfam" id="NF004877">
    <property type="entry name" value="PRK06241.1-2"/>
    <property type="match status" value="1"/>
</dbReference>
<dbReference type="GO" id="GO:0005524">
    <property type="term" value="F:ATP binding"/>
    <property type="evidence" value="ECO:0007669"/>
    <property type="project" value="UniProtKB-KW"/>
</dbReference>
<feature type="region of interest" description="Disordered" evidence="3">
    <location>
        <begin position="102"/>
        <end position="186"/>
    </location>
</feature>
<keyword evidence="6" id="KW-0808">Transferase</keyword>
<feature type="domain" description="PEP-utilising enzyme mobile" evidence="4">
    <location>
        <begin position="857"/>
        <end position="927"/>
    </location>
</feature>
<dbReference type="Proteomes" id="UP001240236">
    <property type="component" value="Unassembled WGS sequence"/>
</dbReference>
<dbReference type="Gene3D" id="3.30.1490.20">
    <property type="entry name" value="ATP-grasp fold, A domain"/>
    <property type="match status" value="2"/>
</dbReference>
<dbReference type="AlphaFoldDB" id="A0AAE3VUJ2"/>
<dbReference type="Gene3D" id="3.30.470.20">
    <property type="entry name" value="ATP-grasp fold, B domain"/>
    <property type="match status" value="1"/>
</dbReference>
<dbReference type="SUPFAM" id="SSF52009">
    <property type="entry name" value="Phosphohistidine domain"/>
    <property type="match status" value="1"/>
</dbReference>
<feature type="domain" description="Pyruvate phosphate dikinase AMP/ATP-binding" evidence="5">
    <location>
        <begin position="19"/>
        <end position="111"/>
    </location>
</feature>
<reference evidence="6 7" key="1">
    <citation type="submission" date="2023-07" db="EMBL/GenBank/DDBJ databases">
        <title>Sequencing the genomes of 1000 actinobacteria strains.</title>
        <authorList>
            <person name="Klenk H.-P."/>
        </authorList>
    </citation>
    <scope>NUCLEOTIDE SEQUENCE [LARGE SCALE GENOMIC DNA]</scope>
    <source>
        <strain evidence="6 7">DSM 44709</strain>
    </source>
</reference>
<evidence type="ECO:0000259" key="5">
    <source>
        <dbReference type="Pfam" id="PF01326"/>
    </source>
</evidence>
<accession>A0AAE3VUJ2</accession>
<dbReference type="InterPro" id="IPR008279">
    <property type="entry name" value="PEP-util_enz_mobile_dom"/>
</dbReference>
<dbReference type="NCBIfam" id="NF041857">
    <property type="entry name" value="RIF_Ptrans_rph"/>
    <property type="match status" value="1"/>
</dbReference>
<keyword evidence="7" id="KW-1185">Reference proteome</keyword>
<keyword evidence="2" id="KW-0067">ATP-binding</keyword>
<dbReference type="InterPro" id="IPR036637">
    <property type="entry name" value="Phosphohistidine_dom_sf"/>
</dbReference>
<dbReference type="PANTHER" id="PTHR43615:SF1">
    <property type="entry name" value="PPDK_N DOMAIN-CONTAINING PROTEIN"/>
    <property type="match status" value="1"/>
</dbReference>
<dbReference type="RefSeq" id="WP_307235208.1">
    <property type="nucleotide sequence ID" value="NZ_JAUSUZ010000001.1"/>
</dbReference>
<dbReference type="NCBIfam" id="NF004879">
    <property type="entry name" value="PRK06241.1-4"/>
    <property type="match status" value="1"/>
</dbReference>
<dbReference type="InterPro" id="IPR013815">
    <property type="entry name" value="ATP_grasp_subdomain_1"/>
</dbReference>
<name>A0AAE3VUJ2_9ACTN</name>
<evidence type="ECO:0000256" key="2">
    <source>
        <dbReference type="ARBA" id="ARBA00022840"/>
    </source>
</evidence>
<sequence>MLGRYVVGLAEADAADAAEVGGKARQLAVLSRIDGVRVPSGFCVTAAAFRRIMAEIPAVDELFARLENAGDDGIRALSAEIRAAIEAVPVPGDLAAEITEAVRASSRNEAPAGRESPTSSEVSAGSSASGGSESSGVTEASGGDELPAGNGASGGGEVAAGDGESGRSGPSGGNGTPAGDVPGGNAAFAVRSSATAEDLPEASFAGQQDSFLNVAGTDAVLAHVQRVWASLFTERAVAYRRRNGFDHRRVFMAVVVQRMVAPDAAGVLFTADPVTSDRRLASVEAAVGLGEALVSGRAHADSFTVRDGEILTRAIAVKPTAVRAAPGGGVQDVAVDDPARPALTDAQVVRLVALGRRIEAQLGVPQDIEWCLTGDDISVVQSRPITTLFPIPAAGDGENHVYVSVGHQQMMTDAMKPLGLSLWQMTTPRPMAEAGGRLFVDVTAALASPTGRANLVAALGTSDPLTGDALRTIAARDGFIRTVPDGERPWAAPGATTAPIEADPALVTALVEHVRASVAAAEHDLRGRSGADLMDAVRADVEKLRRVLSDPRSLPVIVSAQEAATWLNDRLSTWLGERDAADTLARSAPGNVTAEMGLALLDVADVIRPHPELVAHLGEHGLDGIDRLDGGPETREAITNFLHVYGMRCPGEIDITRPRWSEEPAMLIPLLLGNVRNFAAGAGTRRFAEKLAEARAAEDDVLRRVRALPDGEAKAAETKRVIDRLRTFSGYREFPKYGMVSRYLIYKRALLAEAARLVAAGVLHEPEDVFYLRFDELDAVVRSGRADHDLIRRRKDEFRFFRTLTAPRVLTSDGEAVRGAYRRDDVPDGALAGLAVSAGTVEGRARVVLDLSVADLAPGDILVTAYTDPSWTPAFVAVTGLVTEVGGLMTHGAVIAREYGLPAVVGVVGATRLIRDGSRIRVHGTDGFVELLD</sequence>
<proteinExistence type="predicted"/>
<dbReference type="EC" id="2.7.9.2" evidence="6"/>
<dbReference type="InterPro" id="IPR051549">
    <property type="entry name" value="PEP_Utilizing_Enz"/>
</dbReference>
<evidence type="ECO:0000259" key="4">
    <source>
        <dbReference type="Pfam" id="PF00391"/>
    </source>
</evidence>
<evidence type="ECO:0000313" key="7">
    <source>
        <dbReference type="Proteomes" id="UP001240236"/>
    </source>
</evidence>
<gene>
    <name evidence="6" type="ORF">J2S42_000755</name>
</gene>
<dbReference type="SUPFAM" id="SSF56059">
    <property type="entry name" value="Glutathione synthetase ATP-binding domain-like"/>
    <property type="match status" value="2"/>
</dbReference>
<protein>
    <submittedName>
        <fullName evidence="6">Pyruvate,water dikinase</fullName>
        <ecNumber evidence="6">2.7.9.2</ecNumber>
    </submittedName>
</protein>
<keyword evidence="1" id="KW-0547">Nucleotide-binding</keyword>
<dbReference type="InterPro" id="IPR002192">
    <property type="entry name" value="PPDK_AMP/ATP-bd"/>
</dbReference>
<dbReference type="Pfam" id="PF01326">
    <property type="entry name" value="PPDK_N"/>
    <property type="match status" value="2"/>
</dbReference>
<evidence type="ECO:0000256" key="1">
    <source>
        <dbReference type="ARBA" id="ARBA00022741"/>
    </source>
</evidence>
<dbReference type="GO" id="GO:0008986">
    <property type="term" value="F:pyruvate, water dikinase activity"/>
    <property type="evidence" value="ECO:0007669"/>
    <property type="project" value="UniProtKB-EC"/>
</dbReference>
<dbReference type="Pfam" id="PF00391">
    <property type="entry name" value="PEP-utilizers"/>
    <property type="match status" value="1"/>
</dbReference>
<dbReference type="FunFam" id="3.50.30.10:FF:000007">
    <property type="entry name" value="Phosphoenolpyruvate synthase"/>
    <property type="match status" value="1"/>
</dbReference>
<feature type="compositionally biased region" description="Low complexity" evidence="3">
    <location>
        <begin position="118"/>
        <end position="143"/>
    </location>
</feature>
<comment type="caution">
    <text evidence="6">The sequence shown here is derived from an EMBL/GenBank/DDBJ whole genome shotgun (WGS) entry which is preliminary data.</text>
</comment>
<feature type="domain" description="Pyruvate phosphate dikinase AMP/ATP-binding" evidence="5">
    <location>
        <begin position="186"/>
        <end position="387"/>
    </location>
</feature>
<organism evidence="6 7">
    <name type="scientific">Catenuloplanes indicus</name>
    <dbReference type="NCBI Taxonomy" id="137267"/>
    <lineage>
        <taxon>Bacteria</taxon>
        <taxon>Bacillati</taxon>
        <taxon>Actinomycetota</taxon>
        <taxon>Actinomycetes</taxon>
        <taxon>Micromonosporales</taxon>
        <taxon>Micromonosporaceae</taxon>
        <taxon>Catenuloplanes</taxon>
    </lineage>
</organism>
<evidence type="ECO:0000256" key="3">
    <source>
        <dbReference type="SAM" id="MobiDB-lite"/>
    </source>
</evidence>